<organism evidence="3 4">
    <name type="scientific">Streptomyces dysideae</name>
    <dbReference type="NCBI Taxonomy" id="909626"/>
    <lineage>
        <taxon>Bacteria</taxon>
        <taxon>Bacillati</taxon>
        <taxon>Actinomycetota</taxon>
        <taxon>Actinomycetes</taxon>
        <taxon>Kitasatosporales</taxon>
        <taxon>Streptomycetaceae</taxon>
        <taxon>Streptomyces</taxon>
    </lineage>
</organism>
<dbReference type="RefSeq" id="WP_067029936.1">
    <property type="nucleotide sequence ID" value="NZ_KQ949105.1"/>
</dbReference>
<evidence type="ECO:0000259" key="2">
    <source>
        <dbReference type="Pfam" id="PF07593"/>
    </source>
</evidence>
<evidence type="ECO:0000313" key="3">
    <source>
        <dbReference type="EMBL" id="KUO16449.1"/>
    </source>
</evidence>
<proteinExistence type="predicted"/>
<dbReference type="InterPro" id="IPR011519">
    <property type="entry name" value="UnbV_ASPIC"/>
</dbReference>
<dbReference type="Pfam" id="PF01839">
    <property type="entry name" value="FG-GAP"/>
    <property type="match status" value="1"/>
</dbReference>
<dbReference type="InterPro" id="IPR028994">
    <property type="entry name" value="Integrin_alpha_N"/>
</dbReference>
<dbReference type="OrthoDB" id="9816120at2"/>
<dbReference type="Gene3D" id="2.130.10.130">
    <property type="entry name" value="Integrin alpha, N-terminal"/>
    <property type="match status" value="2"/>
</dbReference>
<protein>
    <submittedName>
        <fullName evidence="3">RNA-binding protein</fullName>
    </submittedName>
</protein>
<dbReference type="STRING" id="909626.AQJ91_35670"/>
<dbReference type="Pfam" id="PF13517">
    <property type="entry name" value="FG-GAP_3"/>
    <property type="match status" value="1"/>
</dbReference>
<dbReference type="EMBL" id="LMXB01000087">
    <property type="protein sequence ID" value="KUO16449.1"/>
    <property type="molecule type" value="Genomic_DNA"/>
</dbReference>
<evidence type="ECO:0000256" key="1">
    <source>
        <dbReference type="ARBA" id="ARBA00022729"/>
    </source>
</evidence>
<dbReference type="SUPFAM" id="SSF69318">
    <property type="entry name" value="Integrin alpha N-terminal domain"/>
    <property type="match status" value="1"/>
</dbReference>
<dbReference type="InterPro" id="IPR027039">
    <property type="entry name" value="Crtac1"/>
</dbReference>
<dbReference type="AlphaFoldDB" id="A0A101UT79"/>
<feature type="domain" description="ASPIC/UnbV" evidence="2">
    <location>
        <begin position="571"/>
        <end position="623"/>
    </location>
</feature>
<reference evidence="3 4" key="1">
    <citation type="submission" date="2015-10" db="EMBL/GenBank/DDBJ databases">
        <title>Draft genome sequence of Streptomyces sp. RV15, isolated from a marine sponge.</title>
        <authorList>
            <person name="Ruckert C."/>
            <person name="Abdelmohsen U.R."/>
            <person name="Winkler A."/>
            <person name="Hentschel U."/>
            <person name="Kalinowski J."/>
            <person name="Kampfer P."/>
            <person name="Glaeser S."/>
        </authorList>
    </citation>
    <scope>NUCLEOTIDE SEQUENCE [LARGE SCALE GENOMIC DNA]</scope>
    <source>
        <strain evidence="3 4">RV15</strain>
    </source>
</reference>
<dbReference type="Pfam" id="PF07593">
    <property type="entry name" value="UnbV_ASPIC"/>
    <property type="match status" value="1"/>
</dbReference>
<dbReference type="Proteomes" id="UP000053260">
    <property type="component" value="Unassembled WGS sequence"/>
</dbReference>
<keyword evidence="4" id="KW-1185">Reference proteome</keyword>
<sequence length="654" mass="69733">MLRDSSSRLRRGIPVLVAIALMATVLVAARKPDPSPEATAKTASPYAFTALPIAFPPGYDAGDRKVRTVNPAYQKIQSWISSVGAAIAINDLDGTGTSSDLCIVDSRTDKVVVTPVAGTGRRYTPFVLDPAPLPMDAEMAPMGCVPGDYNEDGRMDLLVYYWGRTPVLFLHRDSAGRLSNDAYRPQELVAAGGPNDGRYHGPRWNSNAVSVADFDGDGHPDIFVGNYFPDSGVLSTRSDDRVVMQHSMSHAENAGGGRILRREPDAGRAVYEEAKDAIPAGDAKGWTLAAASADLDGDLLPELYIANDFGPDHLLRNDSSPGHIRFTTLHGRRGPTTPKSKALGNDSFKGMGVDFADLRGNGRLDIFVSNITTSFGLQESNFAFMNDASDLAAARRQLHNGVAPFTDHSADLGLAWSGWSWDAKAADFDGSGLPAIVQTTGFVQGSTNRWPELQELAMANDELLKHPEVWPKFTPGDDLSGHQHLAFYASAGDGSYINIARRLGVGDTTPSRGIAIGDGNGDGAPDLAIARQWAAPLYYRNDSPSVNRRLTLDLVKPASDTSAGTGATVAAIGAQARVTVDGKTSLQQVDGGSGHSGKRDFTLSFGLGTAKDTPVRVEVRWIDTAGGTHLETLTLRPGRHTLLLDDRATEVTAS</sequence>
<dbReference type="InterPro" id="IPR013517">
    <property type="entry name" value="FG-GAP"/>
</dbReference>
<evidence type="ECO:0000313" key="4">
    <source>
        <dbReference type="Proteomes" id="UP000053260"/>
    </source>
</evidence>
<gene>
    <name evidence="3" type="ORF">AQJ91_35670</name>
</gene>
<dbReference type="PANTHER" id="PTHR16026">
    <property type="entry name" value="CARTILAGE ACIDIC PROTEIN 1"/>
    <property type="match status" value="1"/>
</dbReference>
<dbReference type="PANTHER" id="PTHR16026:SF0">
    <property type="entry name" value="CARTILAGE ACIDIC PROTEIN 1"/>
    <property type="match status" value="1"/>
</dbReference>
<keyword evidence="1" id="KW-0732">Signal</keyword>
<name>A0A101UT79_9ACTN</name>
<accession>A0A101UT79</accession>
<comment type="caution">
    <text evidence="3">The sequence shown here is derived from an EMBL/GenBank/DDBJ whole genome shotgun (WGS) entry which is preliminary data.</text>
</comment>